<evidence type="ECO:0000256" key="1">
    <source>
        <dbReference type="ARBA" id="ARBA00022679"/>
    </source>
</evidence>
<gene>
    <name evidence="4" type="ORF">CLV54_2300</name>
</gene>
<name>A0A2M9BTU0_9MICO</name>
<dbReference type="PANTHER" id="PTHR43877">
    <property type="entry name" value="AMINOALKYLPHOSPHONATE N-ACETYLTRANSFERASE-RELATED-RELATED"/>
    <property type="match status" value="1"/>
</dbReference>
<dbReference type="InterPro" id="IPR000182">
    <property type="entry name" value="GNAT_dom"/>
</dbReference>
<dbReference type="EMBL" id="PGFB01000004">
    <property type="protein sequence ID" value="PJJ61356.1"/>
    <property type="molecule type" value="Genomic_DNA"/>
</dbReference>
<evidence type="ECO:0000313" key="5">
    <source>
        <dbReference type="Proteomes" id="UP000230161"/>
    </source>
</evidence>
<dbReference type="SUPFAM" id="SSF55729">
    <property type="entry name" value="Acyl-CoA N-acyltransferases (Nat)"/>
    <property type="match status" value="1"/>
</dbReference>
<accession>A0A2M9BTU0</accession>
<keyword evidence="1 4" id="KW-0808">Transferase</keyword>
<dbReference type="InterPro" id="IPR050832">
    <property type="entry name" value="Bact_Acetyltransf"/>
</dbReference>
<dbReference type="Proteomes" id="UP000230161">
    <property type="component" value="Unassembled WGS sequence"/>
</dbReference>
<feature type="domain" description="N-acetyltransferase" evidence="3">
    <location>
        <begin position="20"/>
        <end position="171"/>
    </location>
</feature>
<dbReference type="CDD" id="cd04301">
    <property type="entry name" value="NAT_SF"/>
    <property type="match status" value="1"/>
</dbReference>
<keyword evidence="5" id="KW-1185">Reference proteome</keyword>
<dbReference type="AlphaFoldDB" id="A0A2M9BTU0"/>
<keyword evidence="2" id="KW-0012">Acyltransferase</keyword>
<proteinExistence type="predicted"/>
<reference evidence="4 5" key="1">
    <citation type="submission" date="2017-11" db="EMBL/GenBank/DDBJ databases">
        <title>Genomic Encyclopedia of Archaeal and Bacterial Type Strains, Phase II (KMG-II): From Individual Species to Whole Genera.</title>
        <authorList>
            <person name="Goeker M."/>
        </authorList>
    </citation>
    <scope>NUCLEOTIDE SEQUENCE [LARGE SCALE GENOMIC DNA]</scope>
    <source>
        <strain evidence="4 5">DSM 25625</strain>
    </source>
</reference>
<dbReference type="Gene3D" id="3.40.630.30">
    <property type="match status" value="1"/>
</dbReference>
<protein>
    <submittedName>
        <fullName evidence="4">Acetyltransferase (GNAT) family protein</fullName>
    </submittedName>
</protein>
<dbReference type="RefSeq" id="WP_100345116.1">
    <property type="nucleotide sequence ID" value="NZ_PGFB01000004.1"/>
</dbReference>
<evidence type="ECO:0000313" key="4">
    <source>
        <dbReference type="EMBL" id="PJJ61356.1"/>
    </source>
</evidence>
<organism evidence="4 5">
    <name type="scientific">Compostimonas suwonensis</name>
    <dbReference type="NCBI Taxonomy" id="1048394"/>
    <lineage>
        <taxon>Bacteria</taxon>
        <taxon>Bacillati</taxon>
        <taxon>Actinomycetota</taxon>
        <taxon>Actinomycetes</taxon>
        <taxon>Micrococcales</taxon>
        <taxon>Microbacteriaceae</taxon>
        <taxon>Compostimonas</taxon>
    </lineage>
</organism>
<evidence type="ECO:0000259" key="3">
    <source>
        <dbReference type="PROSITE" id="PS51186"/>
    </source>
</evidence>
<evidence type="ECO:0000256" key="2">
    <source>
        <dbReference type="ARBA" id="ARBA00023315"/>
    </source>
</evidence>
<dbReference type="Pfam" id="PF00583">
    <property type="entry name" value="Acetyltransf_1"/>
    <property type="match status" value="1"/>
</dbReference>
<sequence>MTPRFEPAAVTDAAAHALLTEYFEHRAQGFPAAQGSYSTTYPDPRDFVPPNGVFLLVLDEGGEGGGGGADGGRGAAVGCGGIRRLDAPAGIVRFEVKHLWMQPRTQGRGFGRALLGELERRAREWGATELVLDTNSSLRAADGLYRSSGFAEVEPYNDNPNATTWFAKPLGRVP</sequence>
<comment type="caution">
    <text evidence="4">The sequence shown here is derived from an EMBL/GenBank/DDBJ whole genome shotgun (WGS) entry which is preliminary data.</text>
</comment>
<dbReference type="OrthoDB" id="3174517at2"/>
<dbReference type="PANTHER" id="PTHR43877:SF2">
    <property type="entry name" value="AMINOALKYLPHOSPHONATE N-ACETYLTRANSFERASE-RELATED"/>
    <property type="match status" value="1"/>
</dbReference>
<dbReference type="GO" id="GO:0016747">
    <property type="term" value="F:acyltransferase activity, transferring groups other than amino-acyl groups"/>
    <property type="evidence" value="ECO:0007669"/>
    <property type="project" value="InterPro"/>
</dbReference>
<dbReference type="PROSITE" id="PS51186">
    <property type="entry name" value="GNAT"/>
    <property type="match status" value="1"/>
</dbReference>
<dbReference type="InterPro" id="IPR016181">
    <property type="entry name" value="Acyl_CoA_acyltransferase"/>
</dbReference>